<dbReference type="PANTHER" id="PTHR33480:SF1">
    <property type="entry name" value="TYR RECOMBINASE DOMAIN-CONTAINING PROTEIN"/>
    <property type="match status" value="1"/>
</dbReference>
<name>A0A9Q1CP26_HOLLE</name>
<dbReference type="PANTHER" id="PTHR33480">
    <property type="entry name" value="SET DOMAIN-CONTAINING PROTEIN-RELATED"/>
    <property type="match status" value="1"/>
</dbReference>
<dbReference type="EMBL" id="JAIZAY010000001">
    <property type="protein sequence ID" value="KAJ8048441.1"/>
    <property type="molecule type" value="Genomic_DNA"/>
</dbReference>
<protein>
    <submittedName>
        <fullName evidence="1">Uncharacterized protein</fullName>
    </submittedName>
</protein>
<reference evidence="1" key="1">
    <citation type="submission" date="2021-10" db="EMBL/GenBank/DDBJ databases">
        <title>Tropical sea cucumber genome reveals ecological adaptation and Cuvierian tubules defense mechanism.</title>
        <authorList>
            <person name="Chen T."/>
        </authorList>
    </citation>
    <scope>NUCLEOTIDE SEQUENCE</scope>
    <source>
        <strain evidence="1">Nanhai2018</strain>
        <tissue evidence="1">Muscle</tissue>
    </source>
</reference>
<organism evidence="1 2">
    <name type="scientific">Holothuria leucospilota</name>
    <name type="common">Black long sea cucumber</name>
    <name type="synonym">Mertensiothuria leucospilota</name>
    <dbReference type="NCBI Taxonomy" id="206669"/>
    <lineage>
        <taxon>Eukaryota</taxon>
        <taxon>Metazoa</taxon>
        <taxon>Echinodermata</taxon>
        <taxon>Eleutherozoa</taxon>
        <taxon>Echinozoa</taxon>
        <taxon>Holothuroidea</taxon>
        <taxon>Aspidochirotacea</taxon>
        <taxon>Aspidochirotida</taxon>
        <taxon>Holothuriidae</taxon>
        <taxon>Holothuria</taxon>
    </lineage>
</organism>
<accession>A0A9Q1CP26</accession>
<evidence type="ECO:0000313" key="1">
    <source>
        <dbReference type="EMBL" id="KAJ8048441.1"/>
    </source>
</evidence>
<proteinExistence type="predicted"/>
<gene>
    <name evidence="1" type="ORF">HOLleu_00761</name>
</gene>
<comment type="caution">
    <text evidence="1">The sequence shown here is derived from an EMBL/GenBank/DDBJ whole genome shotgun (WGS) entry which is preliminary data.</text>
</comment>
<keyword evidence="2" id="KW-1185">Reference proteome</keyword>
<dbReference type="AlphaFoldDB" id="A0A9Q1CP26"/>
<sequence length="118" mass="13483">MGLYYLIKKACKIIKATHLVGEDDEASEIDKFVAVLELNHDFIFGDATYQINNNRQRNLRKPAALPLEDDVNKLRNFTLENIASLTSDSFIVWDSHNFKKLRGLTVSRLTLFNARRGG</sequence>
<dbReference type="OrthoDB" id="10066064at2759"/>
<evidence type="ECO:0000313" key="2">
    <source>
        <dbReference type="Proteomes" id="UP001152320"/>
    </source>
</evidence>
<dbReference type="Proteomes" id="UP001152320">
    <property type="component" value="Chromosome 1"/>
</dbReference>